<dbReference type="SMART" id="SM00448">
    <property type="entry name" value="REC"/>
    <property type="match status" value="1"/>
</dbReference>
<dbReference type="PANTHER" id="PTHR37299:SF1">
    <property type="entry name" value="STAGE 0 SPORULATION PROTEIN A HOMOLOG"/>
    <property type="match status" value="1"/>
</dbReference>
<evidence type="ECO:0000313" key="4">
    <source>
        <dbReference type="EMBL" id="MDI9862526.1"/>
    </source>
</evidence>
<dbReference type="Pfam" id="PF04397">
    <property type="entry name" value="LytTR"/>
    <property type="match status" value="1"/>
</dbReference>
<reference evidence="4 5" key="1">
    <citation type="submission" date="2023-05" db="EMBL/GenBank/DDBJ databases">
        <title>Novel species of genus Flectobacillus isolated from stream in China.</title>
        <authorList>
            <person name="Lu H."/>
        </authorList>
    </citation>
    <scope>NUCLEOTIDE SEQUENCE [LARGE SCALE GENOMIC DNA]</scope>
    <source>
        <strain evidence="4 5">KCTC 42575</strain>
    </source>
</reference>
<feature type="modified residue" description="4-aspartylphosphate" evidence="1">
    <location>
        <position position="58"/>
    </location>
</feature>
<dbReference type="Proteomes" id="UP001236507">
    <property type="component" value="Unassembled WGS sequence"/>
</dbReference>
<dbReference type="GO" id="GO:0003677">
    <property type="term" value="F:DNA binding"/>
    <property type="evidence" value="ECO:0007669"/>
    <property type="project" value="UniProtKB-KW"/>
</dbReference>
<dbReference type="PROSITE" id="PS50930">
    <property type="entry name" value="HTH_LYTTR"/>
    <property type="match status" value="1"/>
</dbReference>
<dbReference type="Gene3D" id="2.40.50.1020">
    <property type="entry name" value="LytTr DNA-binding domain"/>
    <property type="match status" value="1"/>
</dbReference>
<organism evidence="4 5">
    <name type="scientific">Flectobacillus roseus</name>
    <dbReference type="NCBI Taxonomy" id="502259"/>
    <lineage>
        <taxon>Bacteria</taxon>
        <taxon>Pseudomonadati</taxon>
        <taxon>Bacteroidota</taxon>
        <taxon>Cytophagia</taxon>
        <taxon>Cytophagales</taxon>
        <taxon>Flectobacillaceae</taxon>
        <taxon>Flectobacillus</taxon>
    </lineage>
</organism>
<proteinExistence type="predicted"/>
<dbReference type="Gene3D" id="3.40.50.2300">
    <property type="match status" value="1"/>
</dbReference>
<dbReference type="InterPro" id="IPR001789">
    <property type="entry name" value="Sig_transdc_resp-reg_receiver"/>
</dbReference>
<keyword evidence="5" id="KW-1185">Reference proteome</keyword>
<sequence>MLMPYKTILIDDEPISINRIKRLLKEYDDTFEIIGEALNGQEGLALIEDLRPDLIFLDIEMPILTGFEMLEKLTFMPIVIFVTAYDQFAIKAFEENSIDYLLKPIEKARLDKAVQKLQKFTENQALKISADSLQSLTELLKPKKEIHSISVKQGDKILIIALQDIAFFQADDKYVFLHTLDNKQFITNYTISNLSEKLPSNFIRISRSSIVNGSQIRELEKHFSGKYLVALNDSKRTKIETGISYHDNLKRFSL</sequence>
<accession>A0ABT6YH81</accession>
<dbReference type="EMBL" id="JASHIF010000031">
    <property type="protein sequence ID" value="MDI9862526.1"/>
    <property type="molecule type" value="Genomic_DNA"/>
</dbReference>
<dbReference type="InterPro" id="IPR046947">
    <property type="entry name" value="LytR-like"/>
</dbReference>
<feature type="domain" description="Response regulatory" evidence="2">
    <location>
        <begin position="6"/>
        <end position="118"/>
    </location>
</feature>
<evidence type="ECO:0000313" key="5">
    <source>
        <dbReference type="Proteomes" id="UP001236507"/>
    </source>
</evidence>
<gene>
    <name evidence="4" type="ORF">QM524_25095</name>
</gene>
<comment type="caution">
    <text evidence="4">The sequence shown here is derived from an EMBL/GenBank/DDBJ whole genome shotgun (WGS) entry which is preliminary data.</text>
</comment>
<evidence type="ECO:0000256" key="1">
    <source>
        <dbReference type="PROSITE-ProRule" id="PRU00169"/>
    </source>
</evidence>
<dbReference type="InterPro" id="IPR011006">
    <property type="entry name" value="CheY-like_superfamily"/>
</dbReference>
<protein>
    <submittedName>
        <fullName evidence="4">LytTR family transcriptional regulator DNA-binding domain-containing protein</fullName>
    </submittedName>
</protein>
<keyword evidence="4" id="KW-0238">DNA-binding</keyword>
<dbReference type="SMART" id="SM00850">
    <property type="entry name" value="LytTR"/>
    <property type="match status" value="1"/>
</dbReference>
<dbReference type="SUPFAM" id="SSF52172">
    <property type="entry name" value="CheY-like"/>
    <property type="match status" value="1"/>
</dbReference>
<dbReference type="Pfam" id="PF00072">
    <property type="entry name" value="Response_reg"/>
    <property type="match status" value="1"/>
</dbReference>
<feature type="domain" description="HTH LytTR-type" evidence="3">
    <location>
        <begin position="149"/>
        <end position="254"/>
    </location>
</feature>
<keyword evidence="1" id="KW-0597">Phosphoprotein</keyword>
<evidence type="ECO:0000259" key="2">
    <source>
        <dbReference type="PROSITE" id="PS50110"/>
    </source>
</evidence>
<name>A0ABT6YH81_9BACT</name>
<evidence type="ECO:0000259" key="3">
    <source>
        <dbReference type="PROSITE" id="PS50930"/>
    </source>
</evidence>
<dbReference type="PANTHER" id="PTHR37299">
    <property type="entry name" value="TRANSCRIPTIONAL REGULATOR-RELATED"/>
    <property type="match status" value="1"/>
</dbReference>
<dbReference type="InterPro" id="IPR007492">
    <property type="entry name" value="LytTR_DNA-bd_dom"/>
</dbReference>
<dbReference type="PROSITE" id="PS50110">
    <property type="entry name" value="RESPONSE_REGULATORY"/>
    <property type="match status" value="1"/>
</dbReference>